<accession>A0A7W9YAP8</accession>
<name>A0A7W9YAP8_9HYPH</name>
<keyword evidence="3" id="KW-1185">Reference proteome</keyword>
<evidence type="ECO:0000313" key="2">
    <source>
        <dbReference type="EMBL" id="MBB6165137.1"/>
    </source>
</evidence>
<evidence type="ECO:0000256" key="1">
    <source>
        <dbReference type="SAM" id="MobiDB-lite"/>
    </source>
</evidence>
<sequence length="48" mass="4942">MPTNAEDDVSRQPEDETTGVVGGGHRCFVAAGLEPVVVGKIAWALSAC</sequence>
<comment type="caution">
    <text evidence="2">The sequence shown here is derived from an EMBL/GenBank/DDBJ whole genome shotgun (WGS) entry which is preliminary data.</text>
</comment>
<feature type="region of interest" description="Disordered" evidence="1">
    <location>
        <begin position="1"/>
        <end position="21"/>
    </location>
</feature>
<reference evidence="2 3" key="1">
    <citation type="submission" date="2020-08" db="EMBL/GenBank/DDBJ databases">
        <title>Genomic Encyclopedia of Type Strains, Phase IV (KMG-IV): sequencing the most valuable type-strain genomes for metagenomic binning, comparative biology and taxonomic classification.</title>
        <authorList>
            <person name="Goeker M."/>
        </authorList>
    </citation>
    <scope>NUCLEOTIDE SEQUENCE [LARGE SCALE GENOMIC DNA]</scope>
    <source>
        <strain evidence="2 3">DSM 100734</strain>
    </source>
</reference>
<protein>
    <submittedName>
        <fullName evidence="2">Uncharacterized protein</fullName>
    </submittedName>
</protein>
<gene>
    <name evidence="2" type="ORF">HNQ72_004983</name>
</gene>
<evidence type="ECO:0000313" key="3">
    <source>
        <dbReference type="Proteomes" id="UP000547879"/>
    </source>
</evidence>
<organism evidence="2 3">
    <name type="scientific">Rhizobium wenxiniae</name>
    <dbReference type="NCBI Taxonomy" id="1737357"/>
    <lineage>
        <taxon>Bacteria</taxon>
        <taxon>Pseudomonadati</taxon>
        <taxon>Pseudomonadota</taxon>
        <taxon>Alphaproteobacteria</taxon>
        <taxon>Hyphomicrobiales</taxon>
        <taxon>Rhizobiaceae</taxon>
        <taxon>Rhizobium/Agrobacterium group</taxon>
        <taxon>Rhizobium</taxon>
    </lineage>
</organism>
<dbReference type="EMBL" id="JACHEG010000008">
    <property type="protein sequence ID" value="MBB6165137.1"/>
    <property type="molecule type" value="Genomic_DNA"/>
</dbReference>
<proteinExistence type="predicted"/>
<dbReference type="AlphaFoldDB" id="A0A7W9YAP8"/>
<dbReference type="Proteomes" id="UP000547879">
    <property type="component" value="Unassembled WGS sequence"/>
</dbReference>
<dbReference type="RefSeq" id="WP_183996183.1">
    <property type="nucleotide sequence ID" value="NZ_BMHW01000009.1"/>
</dbReference>